<dbReference type="InterPro" id="IPR012675">
    <property type="entry name" value="Beta-grasp_dom_sf"/>
</dbReference>
<accession>A0A6B0YSZ8</accession>
<dbReference type="Gene3D" id="3.10.20.30">
    <property type="match status" value="1"/>
</dbReference>
<dbReference type="PANTHER" id="PTHR33359:SF1">
    <property type="entry name" value="MOLYBDOPTERIN SYNTHASE SULFUR CARRIER SUBUNIT"/>
    <property type="match status" value="1"/>
</dbReference>
<keyword evidence="1" id="KW-0547">Nucleotide-binding</keyword>
<evidence type="ECO:0000313" key="5">
    <source>
        <dbReference type="EMBL" id="MXY93245.1"/>
    </source>
</evidence>
<dbReference type="GO" id="GO:0000166">
    <property type="term" value="F:nucleotide binding"/>
    <property type="evidence" value="ECO:0007669"/>
    <property type="project" value="UniProtKB-KW"/>
</dbReference>
<dbReference type="CDD" id="cd00754">
    <property type="entry name" value="Ubl_MoaD"/>
    <property type="match status" value="1"/>
</dbReference>
<proteinExistence type="inferred from homology"/>
<dbReference type="AlphaFoldDB" id="A0A6B0YSZ8"/>
<dbReference type="Pfam" id="PF02597">
    <property type="entry name" value="ThiS"/>
    <property type="match status" value="1"/>
</dbReference>
<organism evidence="5">
    <name type="scientific">Caldilineaceae bacterium SB0664_bin_27</name>
    <dbReference type="NCBI Taxonomy" id="2605260"/>
    <lineage>
        <taxon>Bacteria</taxon>
        <taxon>Bacillati</taxon>
        <taxon>Chloroflexota</taxon>
        <taxon>Caldilineae</taxon>
        <taxon>Caldilineales</taxon>
        <taxon>Caldilineaceae</taxon>
    </lineage>
</organism>
<dbReference type="InterPro" id="IPR003749">
    <property type="entry name" value="ThiS/MoaD-like"/>
</dbReference>
<evidence type="ECO:0000256" key="2">
    <source>
        <dbReference type="ARBA" id="ARBA00024200"/>
    </source>
</evidence>
<reference evidence="5" key="1">
    <citation type="submission" date="2019-09" db="EMBL/GenBank/DDBJ databases">
        <title>Characterisation of the sponge microbiome using genome-centric metagenomics.</title>
        <authorList>
            <person name="Engelberts J.P."/>
            <person name="Robbins S.J."/>
            <person name="De Goeij J.M."/>
            <person name="Aranda M."/>
            <person name="Bell S.C."/>
            <person name="Webster N.S."/>
        </authorList>
    </citation>
    <scope>NUCLEOTIDE SEQUENCE</scope>
    <source>
        <strain evidence="5">SB0664_bin_27</strain>
    </source>
</reference>
<name>A0A6B0YSZ8_9CHLR</name>
<dbReference type="InterPro" id="IPR044672">
    <property type="entry name" value="MOCS2A"/>
</dbReference>
<evidence type="ECO:0000256" key="1">
    <source>
        <dbReference type="ARBA" id="ARBA00022741"/>
    </source>
</evidence>
<dbReference type="GO" id="GO:1990133">
    <property type="term" value="C:molybdopterin adenylyltransferase complex"/>
    <property type="evidence" value="ECO:0007669"/>
    <property type="project" value="TreeGrafter"/>
</dbReference>
<dbReference type="PANTHER" id="PTHR33359">
    <property type="entry name" value="MOLYBDOPTERIN SYNTHASE SULFUR CARRIER SUBUNIT"/>
    <property type="match status" value="1"/>
</dbReference>
<sequence>MGRLAAVPPDLPQGKRRTVNVRLVLFAGLRQAAGFKRETVTLPEDATVGDLLESRVPDLLGRTFYVAVNEEFAQRDTVLHEGDEVALLPPVSGGQTCPPCSPSPRPPAPSH</sequence>
<protein>
    <recommendedName>
        <fullName evidence="3">Molybdopterin synthase sulfur carrier subunit</fullName>
    </recommendedName>
</protein>
<comment type="caution">
    <text evidence="5">The sequence shown here is derived from an EMBL/GenBank/DDBJ whole genome shotgun (WGS) entry which is preliminary data.</text>
</comment>
<dbReference type="SUPFAM" id="SSF54285">
    <property type="entry name" value="MoaD/ThiS"/>
    <property type="match status" value="1"/>
</dbReference>
<dbReference type="EMBL" id="VXRG01000065">
    <property type="protein sequence ID" value="MXY93245.1"/>
    <property type="molecule type" value="Genomic_DNA"/>
</dbReference>
<dbReference type="InterPro" id="IPR016155">
    <property type="entry name" value="Mopterin_synth/thiamin_S_b"/>
</dbReference>
<dbReference type="GO" id="GO:0006777">
    <property type="term" value="P:Mo-molybdopterin cofactor biosynthetic process"/>
    <property type="evidence" value="ECO:0007669"/>
    <property type="project" value="InterPro"/>
</dbReference>
<feature type="region of interest" description="Disordered" evidence="4">
    <location>
        <begin position="88"/>
        <end position="111"/>
    </location>
</feature>
<evidence type="ECO:0000256" key="3">
    <source>
        <dbReference type="ARBA" id="ARBA00024247"/>
    </source>
</evidence>
<evidence type="ECO:0000256" key="4">
    <source>
        <dbReference type="SAM" id="MobiDB-lite"/>
    </source>
</evidence>
<gene>
    <name evidence="5" type="ORF">F4Y42_07300</name>
</gene>
<comment type="similarity">
    <text evidence="2">Belongs to the MoaD family.</text>
</comment>
<feature type="compositionally biased region" description="Pro residues" evidence="4">
    <location>
        <begin position="99"/>
        <end position="111"/>
    </location>
</feature>